<dbReference type="SUPFAM" id="SSF52141">
    <property type="entry name" value="Uracil-DNA glycosylase-like"/>
    <property type="match status" value="1"/>
</dbReference>
<reference evidence="1 2" key="1">
    <citation type="submission" date="2020-12" db="EMBL/GenBank/DDBJ databases">
        <title>Whole genome sequences of gut porcine anaerobes.</title>
        <authorList>
            <person name="Kubasova T."/>
            <person name="Jahodarova E."/>
            <person name="Rychlik I."/>
        </authorList>
    </citation>
    <scope>NUCLEOTIDE SEQUENCE [LARGE SCALE GENOMIC DNA]</scope>
    <source>
        <strain evidence="1 2">An925</strain>
    </source>
</reference>
<gene>
    <name evidence="1" type="ORF">I6E12_11125</name>
</gene>
<organism evidence="1 2">
    <name type="scientific">Xylanibacter brevis</name>
    <dbReference type="NCBI Taxonomy" id="83231"/>
    <lineage>
        <taxon>Bacteria</taxon>
        <taxon>Pseudomonadati</taxon>
        <taxon>Bacteroidota</taxon>
        <taxon>Bacteroidia</taxon>
        <taxon>Bacteroidales</taxon>
        <taxon>Prevotellaceae</taxon>
        <taxon>Xylanibacter</taxon>
    </lineage>
</organism>
<dbReference type="Gene3D" id="3.40.470.10">
    <property type="entry name" value="Uracil-DNA glycosylase-like domain"/>
    <property type="match status" value="1"/>
</dbReference>
<dbReference type="RefSeq" id="WP_094391416.1">
    <property type="nucleotide sequence ID" value="NZ_JADYTN010000031.1"/>
</dbReference>
<dbReference type="Proteomes" id="UP001200470">
    <property type="component" value="Unassembled WGS sequence"/>
</dbReference>
<proteinExistence type="predicted"/>
<name>A0ABS9CHT8_9BACT</name>
<keyword evidence="2" id="KW-1185">Reference proteome</keyword>
<evidence type="ECO:0000313" key="1">
    <source>
        <dbReference type="EMBL" id="MCF2564653.1"/>
    </source>
</evidence>
<protein>
    <submittedName>
        <fullName evidence="1">Uracil-DNA glycosylase family protein</fullName>
    </submittedName>
</protein>
<comment type="caution">
    <text evidence="1">The sequence shown here is derived from an EMBL/GenBank/DDBJ whole genome shotgun (WGS) entry which is preliminary data.</text>
</comment>
<sequence length="197" mass="22940">MDSTDDNVEWHPLKPFLPKRGEILFLGSFPPQRKRWCMDFYYPNFINDHWRIEGEVFYGDKQHFVDQKRKTFRLDDIVSHCEKYGIGFFDTATAVRRLKDNASDKYLEVVEQTDVAALVAQMPMLKAIVVTGEKAAETICQRMGIAHVPKVNSHIMLPLQVELYRLPSSSRAYPLAFEKKAAAYKMMFQRYLSKPLL</sequence>
<dbReference type="InterPro" id="IPR036895">
    <property type="entry name" value="Uracil-DNA_glycosylase-like_sf"/>
</dbReference>
<accession>A0ABS9CHT8</accession>
<dbReference type="EMBL" id="JADYTN010000031">
    <property type="protein sequence ID" value="MCF2564653.1"/>
    <property type="molecule type" value="Genomic_DNA"/>
</dbReference>
<evidence type="ECO:0000313" key="2">
    <source>
        <dbReference type="Proteomes" id="UP001200470"/>
    </source>
</evidence>